<evidence type="ECO:0000313" key="2">
    <source>
        <dbReference type="Proteomes" id="UP001589795"/>
    </source>
</evidence>
<sequence length="111" mass="11703">MPLHPLSAAVVGGMVGVAAFFAPEPPKGRYPDHLSAATCGPRCLTRQDAIVTVGDIAAEHQVHMITRPGRYGLSSPPAGDAYAVVAGHIVRLDPTTMRIESVLRPVPQILD</sequence>
<dbReference type="EMBL" id="JBHLWQ010000064">
    <property type="protein sequence ID" value="MFC0200212.1"/>
    <property type="molecule type" value="Genomic_DNA"/>
</dbReference>
<reference evidence="1 2" key="1">
    <citation type="submission" date="2024-09" db="EMBL/GenBank/DDBJ databases">
        <authorList>
            <person name="Sun Q."/>
            <person name="Mori K."/>
        </authorList>
    </citation>
    <scope>NUCLEOTIDE SEQUENCE [LARGE SCALE GENOMIC DNA]</scope>
    <source>
        <strain evidence="1 2">CCM 7904</strain>
    </source>
</reference>
<dbReference type="Proteomes" id="UP001589795">
    <property type="component" value="Unassembled WGS sequence"/>
</dbReference>
<name>A0ABV6CIK7_9RHOB</name>
<comment type="caution">
    <text evidence="1">The sequence shown here is derived from an EMBL/GenBank/DDBJ whole genome shotgun (WGS) entry which is preliminary data.</text>
</comment>
<organism evidence="1 2">
    <name type="scientific">Paracoccus rhizosphaerae</name>
    <dbReference type="NCBI Taxonomy" id="1133347"/>
    <lineage>
        <taxon>Bacteria</taxon>
        <taxon>Pseudomonadati</taxon>
        <taxon>Pseudomonadota</taxon>
        <taxon>Alphaproteobacteria</taxon>
        <taxon>Rhodobacterales</taxon>
        <taxon>Paracoccaceae</taxon>
        <taxon>Paracoccus</taxon>
    </lineage>
</organism>
<protein>
    <submittedName>
        <fullName evidence="1">Uncharacterized protein</fullName>
    </submittedName>
</protein>
<keyword evidence="2" id="KW-1185">Reference proteome</keyword>
<dbReference type="RefSeq" id="WP_265506051.1">
    <property type="nucleotide sequence ID" value="NZ_JAOTBE010000007.1"/>
</dbReference>
<gene>
    <name evidence="1" type="ORF">ACFFIZ_07720</name>
</gene>
<evidence type="ECO:0000313" key="1">
    <source>
        <dbReference type="EMBL" id="MFC0200212.1"/>
    </source>
</evidence>
<proteinExistence type="predicted"/>
<accession>A0ABV6CIK7</accession>